<evidence type="ECO:0000313" key="12">
    <source>
        <dbReference type="Proteomes" id="UP000251341"/>
    </source>
</evidence>
<accession>A0A315EXF8</accession>
<evidence type="ECO:0000259" key="9">
    <source>
        <dbReference type="Pfam" id="PF00884"/>
    </source>
</evidence>
<dbReference type="CDD" id="cd16017">
    <property type="entry name" value="LptA"/>
    <property type="match status" value="1"/>
</dbReference>
<keyword evidence="6 8" id="KW-1133">Transmembrane helix</keyword>
<keyword evidence="12" id="KW-1185">Reference proteome</keyword>
<dbReference type="GO" id="GO:0005886">
    <property type="term" value="C:plasma membrane"/>
    <property type="evidence" value="ECO:0007669"/>
    <property type="project" value="UniProtKB-SubCell"/>
</dbReference>
<dbReference type="InterPro" id="IPR012549">
    <property type="entry name" value="EptA-like_N"/>
</dbReference>
<organism evidence="11 12">
    <name type="scientific">Limnohabitans curvus</name>
    <dbReference type="NCBI Taxonomy" id="323423"/>
    <lineage>
        <taxon>Bacteria</taxon>
        <taxon>Pseudomonadati</taxon>
        <taxon>Pseudomonadota</taxon>
        <taxon>Betaproteobacteria</taxon>
        <taxon>Burkholderiales</taxon>
        <taxon>Comamonadaceae</taxon>
        <taxon>Limnohabitans</taxon>
    </lineage>
</organism>
<reference evidence="11 12" key="1">
    <citation type="submission" date="2017-04" db="EMBL/GenBank/DDBJ databases">
        <title>Unexpected and diverse lifestyles within the genus Limnohabitans.</title>
        <authorList>
            <person name="Kasalicky V."/>
            <person name="Mehrshad M."/>
            <person name="Andrei S.-A."/>
            <person name="Salcher M."/>
            <person name="Kratochvilova H."/>
            <person name="Simek K."/>
            <person name="Ghai R."/>
        </authorList>
    </citation>
    <scope>NUCLEOTIDE SEQUENCE [LARGE SCALE GENOMIC DNA]</scope>
    <source>
        <strain evidence="11 12">MWH-C5</strain>
    </source>
</reference>
<dbReference type="PANTHER" id="PTHR30443:SF0">
    <property type="entry name" value="PHOSPHOETHANOLAMINE TRANSFERASE EPTA"/>
    <property type="match status" value="1"/>
</dbReference>
<comment type="caution">
    <text evidence="11">The sequence shown here is derived from an EMBL/GenBank/DDBJ whole genome shotgun (WGS) entry which is preliminary data.</text>
</comment>
<dbReference type="Pfam" id="PF00884">
    <property type="entry name" value="Sulfatase"/>
    <property type="match status" value="1"/>
</dbReference>
<feature type="transmembrane region" description="Helical" evidence="8">
    <location>
        <begin position="45"/>
        <end position="71"/>
    </location>
</feature>
<dbReference type="InterPro" id="IPR000917">
    <property type="entry name" value="Sulfatase_N"/>
</dbReference>
<dbReference type="InterPro" id="IPR017850">
    <property type="entry name" value="Alkaline_phosphatase_core_sf"/>
</dbReference>
<dbReference type="InterPro" id="IPR040423">
    <property type="entry name" value="PEA_transferase"/>
</dbReference>
<dbReference type="AlphaFoldDB" id="A0A315EXF8"/>
<feature type="transmembrane region" description="Helical" evidence="8">
    <location>
        <begin position="120"/>
        <end position="141"/>
    </location>
</feature>
<name>A0A315EXF8_9BURK</name>
<dbReference type="InterPro" id="IPR058130">
    <property type="entry name" value="PEA_transf_C"/>
</dbReference>
<dbReference type="EMBL" id="NESP01000001">
    <property type="protein sequence ID" value="PUE60654.1"/>
    <property type="molecule type" value="Genomic_DNA"/>
</dbReference>
<evidence type="ECO:0000256" key="8">
    <source>
        <dbReference type="SAM" id="Phobius"/>
    </source>
</evidence>
<keyword evidence="3" id="KW-0997">Cell inner membrane</keyword>
<dbReference type="Pfam" id="PF08019">
    <property type="entry name" value="EptA_B_N"/>
    <property type="match status" value="1"/>
</dbReference>
<evidence type="ECO:0000313" key="11">
    <source>
        <dbReference type="EMBL" id="PUE60654.1"/>
    </source>
</evidence>
<feature type="domain" description="Phosphoethanolamine transferase N-terminal" evidence="10">
    <location>
        <begin position="59"/>
        <end position="204"/>
    </location>
</feature>
<keyword evidence="2" id="KW-1003">Cell membrane</keyword>
<dbReference type="PANTHER" id="PTHR30443">
    <property type="entry name" value="INNER MEMBRANE PROTEIN"/>
    <property type="match status" value="1"/>
</dbReference>
<evidence type="ECO:0000256" key="1">
    <source>
        <dbReference type="ARBA" id="ARBA00004429"/>
    </source>
</evidence>
<dbReference type="Proteomes" id="UP000251341">
    <property type="component" value="Unassembled WGS sequence"/>
</dbReference>
<evidence type="ECO:0000256" key="3">
    <source>
        <dbReference type="ARBA" id="ARBA00022519"/>
    </source>
</evidence>
<sequence>MFLNSPARPARPATTLVIVASLWLAVLGNLALWKNLLVLPDLTGWHGVGFGVAFALIIACVVTTLLSLFAWRFTLKPVITLLLLLAAFATHYMLMYGVVVDTPMLVNVLQTDTREARDQLSWQLLGTVMGLAILPIIWLWRQPMTTQPFTQQLLRNGGLFAGALILAFGTTQLVFQDFSSLMRNYTEMRYQINPLNSIYAVLDMTVIPAERPRGPMQSLGLDARIASRAGHTPQRPPLLVFVLGETARSQSFSLNGYTRDTNPQLAKENVTSFTHVSSCGTSTAESLPCMFSHLGRTDFAKRSNEFENMLDVLQRAGYAVLWMDNQSGCKGQCARVPYVNTSDLKLPDHCAGDECRDTVMLARIEAELAKLPAERRTRGTVVVMHQMGSHGPAYFKRTPAEFKTFTPECTDTSLSQCDRAQVVNAYDNTIVYTDHFVSRVIAWLKTQEKTSTTAMLYVSDHGESLGEKNMYLHGLPYSVAPPEQTTVPLITWLSPGFEQLSRVSTRCLQAERHKPLSHDNLFHSVLGLMAVKTAVYQREQDLFATCEGR</sequence>
<protein>
    <submittedName>
        <fullName evidence="11">Phosphoethanolamine transferase</fullName>
    </submittedName>
</protein>
<evidence type="ECO:0000256" key="6">
    <source>
        <dbReference type="ARBA" id="ARBA00022989"/>
    </source>
</evidence>
<keyword evidence="7 8" id="KW-0472">Membrane</keyword>
<dbReference type="GO" id="GO:0016776">
    <property type="term" value="F:phosphotransferase activity, phosphate group as acceptor"/>
    <property type="evidence" value="ECO:0007669"/>
    <property type="project" value="TreeGrafter"/>
</dbReference>
<feature type="domain" description="Sulfatase N-terminal" evidence="9">
    <location>
        <begin position="237"/>
        <end position="529"/>
    </location>
</feature>
<dbReference type="RefSeq" id="WP_108402759.1">
    <property type="nucleotide sequence ID" value="NZ_NESP01000001.1"/>
</dbReference>
<dbReference type="Gene3D" id="3.40.720.10">
    <property type="entry name" value="Alkaline Phosphatase, subunit A"/>
    <property type="match status" value="1"/>
</dbReference>
<evidence type="ECO:0000256" key="2">
    <source>
        <dbReference type="ARBA" id="ARBA00022475"/>
    </source>
</evidence>
<keyword evidence="4 11" id="KW-0808">Transferase</keyword>
<feature type="transmembrane region" description="Helical" evidence="8">
    <location>
        <begin position="12"/>
        <end position="33"/>
    </location>
</feature>
<evidence type="ECO:0000256" key="5">
    <source>
        <dbReference type="ARBA" id="ARBA00022692"/>
    </source>
</evidence>
<proteinExistence type="predicted"/>
<evidence type="ECO:0000256" key="4">
    <source>
        <dbReference type="ARBA" id="ARBA00022679"/>
    </source>
</evidence>
<keyword evidence="5 8" id="KW-0812">Transmembrane</keyword>
<dbReference type="SUPFAM" id="SSF53649">
    <property type="entry name" value="Alkaline phosphatase-like"/>
    <property type="match status" value="1"/>
</dbReference>
<evidence type="ECO:0000259" key="10">
    <source>
        <dbReference type="Pfam" id="PF08019"/>
    </source>
</evidence>
<dbReference type="NCBIfam" id="NF028537">
    <property type="entry name" value="P_eth_NH2_trans"/>
    <property type="match status" value="1"/>
</dbReference>
<comment type="subcellular location">
    <subcellularLocation>
        <location evidence="1">Cell inner membrane</location>
        <topology evidence="1">Multi-pass membrane protein</topology>
    </subcellularLocation>
</comment>
<evidence type="ECO:0000256" key="7">
    <source>
        <dbReference type="ARBA" id="ARBA00023136"/>
    </source>
</evidence>
<dbReference type="GO" id="GO:0009244">
    <property type="term" value="P:lipopolysaccharide core region biosynthetic process"/>
    <property type="evidence" value="ECO:0007669"/>
    <property type="project" value="TreeGrafter"/>
</dbReference>
<feature type="transmembrane region" description="Helical" evidence="8">
    <location>
        <begin position="78"/>
        <end position="100"/>
    </location>
</feature>
<feature type="transmembrane region" description="Helical" evidence="8">
    <location>
        <begin position="153"/>
        <end position="175"/>
    </location>
</feature>
<gene>
    <name evidence="11" type="ORF">B9Z44_01440</name>
</gene>